<dbReference type="Pfam" id="PF14734">
    <property type="entry name" value="DUF4469"/>
    <property type="match status" value="1"/>
</dbReference>
<dbReference type="Gene3D" id="2.70.50.70">
    <property type="match status" value="1"/>
</dbReference>
<sequence length="106" mass="11878">MTKTLFPPFYICFTTFKTLGGADSGIWFVPLTEQEKPETDESKWINVSSTLVYNLPGKLLFSIPESLSPGTSYKILIKTRYGGKSNYERKYLLTILSNPVTLGTGE</sequence>
<accession>A0A9D9HNA1</accession>
<evidence type="ECO:0000313" key="2">
    <source>
        <dbReference type="EMBL" id="MBO8456835.1"/>
    </source>
</evidence>
<reference evidence="2" key="2">
    <citation type="journal article" date="2021" name="PeerJ">
        <title>Extensive microbial diversity within the chicken gut microbiome revealed by metagenomics and culture.</title>
        <authorList>
            <person name="Gilroy R."/>
            <person name="Ravi A."/>
            <person name="Getino M."/>
            <person name="Pursley I."/>
            <person name="Horton D.L."/>
            <person name="Alikhan N.F."/>
            <person name="Baker D."/>
            <person name="Gharbi K."/>
            <person name="Hall N."/>
            <person name="Watson M."/>
            <person name="Adriaenssens E.M."/>
            <person name="Foster-Nyarko E."/>
            <person name="Jarju S."/>
            <person name="Secka A."/>
            <person name="Antonio M."/>
            <person name="Oren A."/>
            <person name="Chaudhuri R.R."/>
            <person name="La Ragione R."/>
            <person name="Hildebrand F."/>
            <person name="Pallen M.J."/>
        </authorList>
    </citation>
    <scope>NUCLEOTIDE SEQUENCE</scope>
    <source>
        <strain evidence="2">10532</strain>
    </source>
</reference>
<dbReference type="Proteomes" id="UP000823638">
    <property type="component" value="Unassembled WGS sequence"/>
</dbReference>
<gene>
    <name evidence="2" type="ORF">IAA81_01245</name>
</gene>
<reference evidence="2" key="1">
    <citation type="submission" date="2020-10" db="EMBL/GenBank/DDBJ databases">
        <authorList>
            <person name="Gilroy R."/>
        </authorList>
    </citation>
    <scope>NUCLEOTIDE SEQUENCE</scope>
    <source>
        <strain evidence="2">10532</strain>
    </source>
</reference>
<dbReference type="InterPro" id="IPR027824">
    <property type="entry name" value="DUF4469"/>
</dbReference>
<organism evidence="2 3">
    <name type="scientific">Candidatus Gallitreponema excrementavium</name>
    <dbReference type="NCBI Taxonomy" id="2840840"/>
    <lineage>
        <taxon>Bacteria</taxon>
        <taxon>Pseudomonadati</taxon>
        <taxon>Spirochaetota</taxon>
        <taxon>Spirochaetia</taxon>
        <taxon>Spirochaetales</taxon>
        <taxon>Candidatus Gallitreponema</taxon>
    </lineage>
</organism>
<comment type="caution">
    <text evidence="2">The sequence shown here is derived from an EMBL/GenBank/DDBJ whole genome shotgun (WGS) entry which is preliminary data.</text>
</comment>
<protein>
    <submittedName>
        <fullName evidence="2">DUF4469 domain-containing protein</fullName>
    </submittedName>
</protein>
<dbReference type="EMBL" id="JADIMM010000019">
    <property type="protein sequence ID" value="MBO8456835.1"/>
    <property type="molecule type" value="Genomic_DNA"/>
</dbReference>
<proteinExistence type="predicted"/>
<evidence type="ECO:0000259" key="1">
    <source>
        <dbReference type="Pfam" id="PF14734"/>
    </source>
</evidence>
<evidence type="ECO:0000313" key="3">
    <source>
        <dbReference type="Proteomes" id="UP000823638"/>
    </source>
</evidence>
<feature type="domain" description="DUF4469" evidence="1">
    <location>
        <begin position="13"/>
        <end position="94"/>
    </location>
</feature>
<name>A0A9D9HNA1_9SPIR</name>
<dbReference type="AlphaFoldDB" id="A0A9D9HNA1"/>